<dbReference type="InterPro" id="IPR009061">
    <property type="entry name" value="DNA-bd_dom_put_sf"/>
</dbReference>
<sequence length="274" mass="29756">MYTIGEFAAFGRVSVRMLRHYDAIGLLAPAHVDEHSGYRRYSSAQLPRLLQIVELRGYGVGLDRIAHALDGDDGRGLRDALAERHAELAASVADDTARLARLERRLRILEGTEIMTDTVDYRRVEPVTVYATSTVAAGMGPENVGPVIGPAMDRLNGALAAAGRPLLEPGIFWYEPLEDTAELAVHLSFTAEAEPVAGDGYEVVTLPAVDTMATLIHRGDMSGIGESWGTLMEHIVADGYRIVGPTREVYLEADGHEPGPDWVTELQAPVEREG</sequence>
<dbReference type="PANTHER" id="PTHR30204:SF97">
    <property type="entry name" value="MERR FAMILY REGULATORY PROTEIN"/>
    <property type="match status" value="1"/>
</dbReference>
<dbReference type="Pfam" id="PF00376">
    <property type="entry name" value="MerR"/>
    <property type="match status" value="1"/>
</dbReference>
<keyword evidence="1" id="KW-0238">DNA-binding</keyword>
<dbReference type="InterPro" id="IPR010499">
    <property type="entry name" value="AraC_E-bd"/>
</dbReference>
<dbReference type="PANTHER" id="PTHR30204">
    <property type="entry name" value="REDOX-CYCLING DRUG-SENSING TRANSCRIPTIONAL ACTIVATOR SOXR"/>
    <property type="match status" value="1"/>
</dbReference>
<evidence type="ECO:0000313" key="3">
    <source>
        <dbReference type="EMBL" id="GAA3622862.1"/>
    </source>
</evidence>
<evidence type="ECO:0000259" key="2">
    <source>
        <dbReference type="PROSITE" id="PS50937"/>
    </source>
</evidence>
<dbReference type="InterPro" id="IPR011256">
    <property type="entry name" value="Reg_factor_effector_dom_sf"/>
</dbReference>
<dbReference type="SMART" id="SM00422">
    <property type="entry name" value="HTH_MERR"/>
    <property type="match status" value="1"/>
</dbReference>
<dbReference type="Gene3D" id="1.10.1660.10">
    <property type="match status" value="1"/>
</dbReference>
<dbReference type="InterPro" id="IPR047057">
    <property type="entry name" value="MerR_fam"/>
</dbReference>
<name>A0ABP7A1C2_9MICO</name>
<dbReference type="SMART" id="SM00871">
    <property type="entry name" value="AraC_E_bind"/>
    <property type="match status" value="1"/>
</dbReference>
<accession>A0ABP7A1C2</accession>
<feature type="domain" description="HTH merR-type" evidence="2">
    <location>
        <begin position="1"/>
        <end position="71"/>
    </location>
</feature>
<comment type="caution">
    <text evidence="3">The sequence shown here is derived from an EMBL/GenBank/DDBJ whole genome shotgun (WGS) entry which is preliminary data.</text>
</comment>
<dbReference type="InterPro" id="IPR000551">
    <property type="entry name" value="MerR-type_HTH_dom"/>
</dbReference>
<keyword evidence="4" id="KW-1185">Reference proteome</keyword>
<dbReference type="EMBL" id="BAAAYU010000001">
    <property type="protein sequence ID" value="GAA3622862.1"/>
    <property type="molecule type" value="Genomic_DNA"/>
</dbReference>
<organism evidence="3 4">
    <name type="scientific">Microbacterium awajiense</name>
    <dbReference type="NCBI Taxonomy" id="415214"/>
    <lineage>
        <taxon>Bacteria</taxon>
        <taxon>Bacillati</taxon>
        <taxon>Actinomycetota</taxon>
        <taxon>Actinomycetes</taxon>
        <taxon>Micrococcales</taxon>
        <taxon>Microbacteriaceae</taxon>
        <taxon>Microbacterium</taxon>
    </lineage>
</organism>
<dbReference type="PROSITE" id="PS50937">
    <property type="entry name" value="HTH_MERR_2"/>
    <property type="match status" value="1"/>
</dbReference>
<dbReference type="CDD" id="cd01107">
    <property type="entry name" value="HTH_BmrR"/>
    <property type="match status" value="1"/>
</dbReference>
<dbReference type="InterPro" id="IPR029442">
    <property type="entry name" value="GyrI-like"/>
</dbReference>
<dbReference type="Pfam" id="PF06445">
    <property type="entry name" value="GyrI-like"/>
    <property type="match status" value="1"/>
</dbReference>
<gene>
    <name evidence="3" type="ORF">GCM10022200_01300</name>
</gene>
<dbReference type="SUPFAM" id="SSF46955">
    <property type="entry name" value="Putative DNA-binding domain"/>
    <property type="match status" value="1"/>
</dbReference>
<evidence type="ECO:0000256" key="1">
    <source>
        <dbReference type="ARBA" id="ARBA00023125"/>
    </source>
</evidence>
<proteinExistence type="predicted"/>
<dbReference type="Proteomes" id="UP001501697">
    <property type="component" value="Unassembled WGS sequence"/>
</dbReference>
<reference evidence="4" key="1">
    <citation type="journal article" date="2019" name="Int. J. Syst. Evol. Microbiol.">
        <title>The Global Catalogue of Microorganisms (GCM) 10K type strain sequencing project: providing services to taxonomists for standard genome sequencing and annotation.</title>
        <authorList>
            <consortium name="The Broad Institute Genomics Platform"/>
            <consortium name="The Broad Institute Genome Sequencing Center for Infectious Disease"/>
            <person name="Wu L."/>
            <person name="Ma J."/>
        </authorList>
    </citation>
    <scope>NUCLEOTIDE SEQUENCE [LARGE SCALE GENOMIC DNA]</scope>
    <source>
        <strain evidence="4">JCM 16544</strain>
    </source>
</reference>
<dbReference type="SUPFAM" id="SSF55136">
    <property type="entry name" value="Probable bacterial effector-binding domain"/>
    <property type="match status" value="1"/>
</dbReference>
<dbReference type="Gene3D" id="3.20.80.10">
    <property type="entry name" value="Regulatory factor, effector binding domain"/>
    <property type="match status" value="1"/>
</dbReference>
<dbReference type="RefSeq" id="WP_344735894.1">
    <property type="nucleotide sequence ID" value="NZ_BAAAYU010000001.1"/>
</dbReference>
<evidence type="ECO:0000313" key="4">
    <source>
        <dbReference type="Proteomes" id="UP001501697"/>
    </source>
</evidence>
<protein>
    <submittedName>
        <fullName evidence="3">MerR family transcriptional regulator</fullName>
    </submittedName>
</protein>